<accession>A0A1F5ZQB9</accession>
<dbReference type="InterPro" id="IPR041492">
    <property type="entry name" value="HAD_2"/>
</dbReference>
<dbReference type="AlphaFoldDB" id="A0A1F5ZQB9"/>
<dbReference type="NCBIfam" id="TIGR01509">
    <property type="entry name" value="HAD-SF-IA-v3"/>
    <property type="match status" value="1"/>
</dbReference>
<dbReference type="GO" id="GO:0016791">
    <property type="term" value="F:phosphatase activity"/>
    <property type="evidence" value="ECO:0007669"/>
    <property type="project" value="TreeGrafter"/>
</dbReference>
<dbReference type="InterPro" id="IPR036412">
    <property type="entry name" value="HAD-like_sf"/>
</dbReference>
<protein>
    <recommendedName>
        <fullName evidence="3">FCP1 homology domain-containing protein</fullName>
    </recommendedName>
</protein>
<dbReference type="Proteomes" id="UP000177383">
    <property type="component" value="Unassembled WGS sequence"/>
</dbReference>
<dbReference type="SFLD" id="SFLDS00003">
    <property type="entry name" value="Haloacid_Dehalogenase"/>
    <property type="match status" value="1"/>
</dbReference>
<proteinExistence type="predicted"/>
<dbReference type="CDD" id="cd07505">
    <property type="entry name" value="HAD_BPGM-like"/>
    <property type="match status" value="1"/>
</dbReference>
<evidence type="ECO:0000313" key="1">
    <source>
        <dbReference type="EMBL" id="OGG14649.1"/>
    </source>
</evidence>
<gene>
    <name evidence="1" type="ORF">A2773_02580</name>
</gene>
<dbReference type="Gene3D" id="1.10.150.240">
    <property type="entry name" value="Putative phosphatase, domain 2"/>
    <property type="match status" value="1"/>
</dbReference>
<dbReference type="PANTHER" id="PTHR18901">
    <property type="entry name" value="2-DEOXYGLUCOSE-6-PHOSPHATE PHOSPHATASE 2"/>
    <property type="match status" value="1"/>
</dbReference>
<dbReference type="PANTHER" id="PTHR18901:SF38">
    <property type="entry name" value="PSEUDOURIDINE-5'-PHOSPHATASE"/>
    <property type="match status" value="1"/>
</dbReference>
<dbReference type="SUPFAM" id="SSF56784">
    <property type="entry name" value="HAD-like"/>
    <property type="match status" value="1"/>
</dbReference>
<dbReference type="Pfam" id="PF13419">
    <property type="entry name" value="HAD_2"/>
    <property type="match status" value="1"/>
</dbReference>
<dbReference type="SFLD" id="SFLDG01129">
    <property type="entry name" value="C1.5:_HAD__Beta-PGM__Phosphata"/>
    <property type="match status" value="1"/>
</dbReference>
<sequence>MNKAFIFDMDGVIVDSESIWISYEEKFLTKLIGRSTYVEIRDELLGNSISAIYKLAKKKGLKLTKKQFNNLYDQYAQKVYKEAPLIPNVWKLITKLLKSNFKLGLVSASRKISIDLVLKKLHFNPFGVVISTDAQNLHPKPYPDGFLKAMKVLNSDPEKTYILEDTPKGVLAARRSGAFTICLLKDTLASSKPSGADLYVKNINELITKLKL</sequence>
<comment type="caution">
    <text evidence="1">The sequence shown here is derived from an EMBL/GenBank/DDBJ whole genome shotgun (WGS) entry which is preliminary data.</text>
</comment>
<name>A0A1F5ZQB9_9BACT</name>
<dbReference type="InterPro" id="IPR023198">
    <property type="entry name" value="PGP-like_dom2"/>
</dbReference>
<organism evidence="1 2">
    <name type="scientific">Candidatus Gottesmanbacteria bacterium RIFCSPHIGHO2_01_FULL_39_10</name>
    <dbReference type="NCBI Taxonomy" id="1798375"/>
    <lineage>
        <taxon>Bacteria</taxon>
        <taxon>Candidatus Gottesmaniibacteriota</taxon>
    </lineage>
</organism>
<dbReference type="STRING" id="1798375.A2773_02580"/>
<dbReference type="InterPro" id="IPR006439">
    <property type="entry name" value="HAD-SF_hydro_IA"/>
</dbReference>
<evidence type="ECO:0000313" key="2">
    <source>
        <dbReference type="Proteomes" id="UP000177383"/>
    </source>
</evidence>
<dbReference type="EMBL" id="MFJE01000013">
    <property type="protein sequence ID" value="OGG14649.1"/>
    <property type="molecule type" value="Genomic_DNA"/>
</dbReference>
<dbReference type="Gene3D" id="3.40.50.1000">
    <property type="entry name" value="HAD superfamily/HAD-like"/>
    <property type="match status" value="1"/>
</dbReference>
<reference evidence="1 2" key="1">
    <citation type="journal article" date="2016" name="Nat. Commun.">
        <title>Thousands of microbial genomes shed light on interconnected biogeochemical processes in an aquifer system.</title>
        <authorList>
            <person name="Anantharaman K."/>
            <person name="Brown C.T."/>
            <person name="Hug L.A."/>
            <person name="Sharon I."/>
            <person name="Castelle C.J."/>
            <person name="Probst A.J."/>
            <person name="Thomas B.C."/>
            <person name="Singh A."/>
            <person name="Wilkins M.J."/>
            <person name="Karaoz U."/>
            <person name="Brodie E.L."/>
            <person name="Williams K.H."/>
            <person name="Hubbard S.S."/>
            <person name="Banfield J.F."/>
        </authorList>
    </citation>
    <scope>NUCLEOTIDE SEQUENCE [LARGE SCALE GENOMIC DNA]</scope>
</reference>
<dbReference type="InterPro" id="IPR023214">
    <property type="entry name" value="HAD_sf"/>
</dbReference>
<evidence type="ECO:0008006" key="3">
    <source>
        <dbReference type="Google" id="ProtNLM"/>
    </source>
</evidence>